<keyword evidence="14" id="KW-0492">Microsome</keyword>
<keyword evidence="10" id="KW-0677">Repeat</keyword>
<dbReference type="InterPro" id="IPR036869">
    <property type="entry name" value="J_dom_sf"/>
</dbReference>
<dbReference type="Pfam" id="PF00684">
    <property type="entry name" value="DnaJ_CXXCXGXG"/>
    <property type="match status" value="1"/>
</dbReference>
<dbReference type="FunFam" id="2.10.230.10:FF:000005">
    <property type="entry name" value="DnaJ homolog subfamily A member 1"/>
    <property type="match status" value="1"/>
</dbReference>
<evidence type="ECO:0000256" key="7">
    <source>
        <dbReference type="ARBA" id="ARBA00022490"/>
    </source>
</evidence>
<dbReference type="Gene3D" id="2.10.230.10">
    <property type="entry name" value="Heat shock protein DnaJ, cysteine-rich domain"/>
    <property type="match status" value="1"/>
</dbReference>
<dbReference type="GO" id="GO:0009408">
    <property type="term" value="P:response to heat"/>
    <property type="evidence" value="ECO:0007669"/>
    <property type="project" value="InterPro"/>
</dbReference>
<evidence type="ECO:0000256" key="16">
    <source>
        <dbReference type="ARBA" id="ARBA00023128"/>
    </source>
</evidence>
<name>A0A8B7ZQP1_ACAPL</name>
<keyword evidence="26" id="KW-1185">Reference proteome</keyword>
<evidence type="ECO:0000256" key="8">
    <source>
        <dbReference type="ARBA" id="ARBA00022553"/>
    </source>
</evidence>
<keyword evidence="8" id="KW-0597">Phosphoprotein</keyword>
<dbReference type="HAMAP" id="MF_01152">
    <property type="entry name" value="DnaJ"/>
    <property type="match status" value="1"/>
</dbReference>
<evidence type="ECO:0000256" key="4">
    <source>
        <dbReference type="ARBA" id="ARBA00004556"/>
    </source>
</evidence>
<feature type="compositionally biased region" description="Gly residues" evidence="23">
    <location>
        <begin position="389"/>
        <end position="399"/>
    </location>
</feature>
<dbReference type="GO" id="GO:0005634">
    <property type="term" value="C:nucleus"/>
    <property type="evidence" value="ECO:0007669"/>
    <property type="project" value="UniProtKB-SubCell"/>
</dbReference>
<dbReference type="InterPro" id="IPR036410">
    <property type="entry name" value="HSP_DnaJ_Cys-rich_dom_sf"/>
</dbReference>
<dbReference type="GeneID" id="110988552"/>
<dbReference type="GO" id="GO:0030544">
    <property type="term" value="F:Hsp70 protein binding"/>
    <property type="evidence" value="ECO:0007669"/>
    <property type="project" value="InterPro"/>
</dbReference>
<dbReference type="GO" id="GO:0016020">
    <property type="term" value="C:membrane"/>
    <property type="evidence" value="ECO:0007669"/>
    <property type="project" value="UniProtKB-SubCell"/>
</dbReference>
<dbReference type="InterPro" id="IPR008971">
    <property type="entry name" value="HSP40/DnaJ_pept-bd"/>
</dbReference>
<evidence type="ECO:0000256" key="20">
    <source>
        <dbReference type="ARBA" id="ARBA00040977"/>
    </source>
</evidence>
<dbReference type="Gene3D" id="2.60.260.20">
    <property type="entry name" value="Urease metallochaperone UreE, N-terminal domain"/>
    <property type="match status" value="2"/>
</dbReference>
<dbReference type="PROSITE" id="PS51188">
    <property type="entry name" value="ZF_CR"/>
    <property type="match status" value="1"/>
</dbReference>
<dbReference type="InterPro" id="IPR001305">
    <property type="entry name" value="HSP_DnaJ_Cys-rich_dom"/>
</dbReference>
<evidence type="ECO:0000256" key="9">
    <source>
        <dbReference type="ARBA" id="ARBA00022723"/>
    </source>
</evidence>
<evidence type="ECO:0000259" key="25">
    <source>
        <dbReference type="PROSITE" id="PS51188"/>
    </source>
</evidence>
<dbReference type="GO" id="GO:0006457">
    <property type="term" value="P:protein folding"/>
    <property type="evidence" value="ECO:0007669"/>
    <property type="project" value="InterPro"/>
</dbReference>
<evidence type="ECO:0000256" key="21">
    <source>
        <dbReference type="ARBA" id="ARBA00046752"/>
    </source>
</evidence>
<sequence>MVKEMGYYDLLGVKPSASETELKKAYRKLALKYHPDKNPDDPEKFKLISQAYEVLSDAKKRKIYDEGGEQALKEGSGGGPHNPMDIFDMFFGTHSRTHERRCKDVIHQLGVTLEEMYNGSLRKLALKKNVVCDKCEGRGGKKGAVETCNACKGTGVQVHIRPIGPGMVQQMRTGCGECQGQGEKINPKDRCKQCLGKKIIKNTKILEVHIDKGMKDGQKITFHGEGDQEPGLEPGDIIILLEEKPHKTFKRKGRDLVTELRIELVEALCGFKRIIKTLDDRELVITSHEGDVIKHDDIKVVHNEGMPTYRSPFDKGRLIIHFTVNFPQTGQIPAEAIPKLEAILPERPEYMVGDDAMEVNLTDYDPQRHHGQGRYGNAYDEDEDDYHGGRGGGVQCQTQ</sequence>
<feature type="zinc finger region" description="CR-type" evidence="22">
    <location>
        <begin position="119"/>
        <end position="203"/>
    </location>
</feature>
<keyword evidence="13 22" id="KW-0862">Zinc</keyword>
<dbReference type="PRINTS" id="PR00625">
    <property type="entry name" value="JDOMAIN"/>
</dbReference>
<feature type="domain" description="J" evidence="24">
    <location>
        <begin position="6"/>
        <end position="68"/>
    </location>
</feature>
<evidence type="ECO:0000313" key="30">
    <source>
        <dbReference type="RefSeq" id="XP_022107895.1"/>
    </source>
</evidence>
<keyword evidence="15" id="KW-0007">Acetylation</keyword>
<dbReference type="GO" id="GO:0048471">
    <property type="term" value="C:perinuclear region of cytoplasm"/>
    <property type="evidence" value="ECO:0007669"/>
    <property type="project" value="UniProtKB-SubCell"/>
</dbReference>
<dbReference type="RefSeq" id="XP_022107895.1">
    <property type="nucleotide sequence ID" value="XM_022252203.1"/>
</dbReference>
<evidence type="ECO:0000256" key="5">
    <source>
        <dbReference type="ARBA" id="ARBA00004635"/>
    </source>
</evidence>
<evidence type="ECO:0000313" key="28">
    <source>
        <dbReference type="RefSeq" id="XP_022107893.1"/>
    </source>
</evidence>
<dbReference type="Pfam" id="PF00226">
    <property type="entry name" value="DnaJ"/>
    <property type="match status" value="1"/>
</dbReference>
<dbReference type="SUPFAM" id="SSF57938">
    <property type="entry name" value="DnaJ/Hsp40 cysteine-rich domain"/>
    <property type="match status" value="1"/>
</dbReference>
<dbReference type="CDD" id="cd10747">
    <property type="entry name" value="DnaJ_C"/>
    <property type="match status" value="1"/>
</dbReference>
<evidence type="ECO:0000256" key="23">
    <source>
        <dbReference type="SAM" id="MobiDB-lite"/>
    </source>
</evidence>
<evidence type="ECO:0000256" key="22">
    <source>
        <dbReference type="PROSITE-ProRule" id="PRU00546"/>
    </source>
</evidence>
<evidence type="ECO:0000256" key="2">
    <source>
        <dbReference type="ARBA" id="ARBA00004144"/>
    </source>
</evidence>
<evidence type="ECO:0000313" key="29">
    <source>
        <dbReference type="RefSeq" id="XP_022107894.1"/>
    </source>
</evidence>
<evidence type="ECO:0000313" key="27">
    <source>
        <dbReference type="RefSeq" id="XP_022107892.1"/>
    </source>
</evidence>
<dbReference type="GO" id="GO:0051082">
    <property type="term" value="F:unfolded protein binding"/>
    <property type="evidence" value="ECO:0007669"/>
    <property type="project" value="InterPro"/>
</dbReference>
<evidence type="ECO:0000256" key="6">
    <source>
        <dbReference type="ARBA" id="ARBA00022481"/>
    </source>
</evidence>
<dbReference type="RefSeq" id="XP_022107894.1">
    <property type="nucleotide sequence ID" value="XM_022252202.1"/>
</dbReference>
<feature type="domain" description="CR-type" evidence="25">
    <location>
        <begin position="119"/>
        <end position="203"/>
    </location>
</feature>
<evidence type="ECO:0000256" key="18">
    <source>
        <dbReference type="ARBA" id="ARBA00023242"/>
    </source>
</evidence>
<evidence type="ECO:0000256" key="13">
    <source>
        <dbReference type="ARBA" id="ARBA00022833"/>
    </source>
</evidence>
<dbReference type="PROSITE" id="PS50076">
    <property type="entry name" value="DNAJ_2"/>
    <property type="match status" value="1"/>
</dbReference>
<dbReference type="RefSeq" id="XP_022107892.1">
    <property type="nucleotide sequence ID" value="XM_022252200.1"/>
</dbReference>
<organism evidence="26 28">
    <name type="scientific">Acanthaster planci</name>
    <name type="common">Crown-of-thorns starfish</name>
    <dbReference type="NCBI Taxonomy" id="133434"/>
    <lineage>
        <taxon>Eukaryota</taxon>
        <taxon>Metazoa</taxon>
        <taxon>Echinodermata</taxon>
        <taxon>Eleutherozoa</taxon>
        <taxon>Asterozoa</taxon>
        <taxon>Asteroidea</taxon>
        <taxon>Valvatacea</taxon>
        <taxon>Valvatida</taxon>
        <taxon>Acanthasteridae</taxon>
        <taxon>Acanthaster</taxon>
    </lineage>
</organism>
<dbReference type="RefSeq" id="XP_022107893.1">
    <property type="nucleotide sequence ID" value="XM_022252201.1"/>
</dbReference>
<dbReference type="InterPro" id="IPR018253">
    <property type="entry name" value="DnaJ_domain_CS"/>
</dbReference>
<keyword evidence="11 22" id="KW-0863">Zinc-finger</keyword>
<evidence type="ECO:0000259" key="24">
    <source>
        <dbReference type="PROSITE" id="PS50076"/>
    </source>
</evidence>
<dbReference type="InterPro" id="IPR001623">
    <property type="entry name" value="DnaJ_domain"/>
</dbReference>
<gene>
    <name evidence="27 28 29 30" type="primary">LOC110988552</name>
</gene>
<evidence type="ECO:0000256" key="19">
    <source>
        <dbReference type="ARBA" id="ARBA00023288"/>
    </source>
</evidence>
<dbReference type="GO" id="GO:0008270">
    <property type="term" value="F:zinc ion binding"/>
    <property type="evidence" value="ECO:0007669"/>
    <property type="project" value="UniProtKB-KW"/>
</dbReference>
<dbReference type="SUPFAM" id="SSF49493">
    <property type="entry name" value="HSP40/DnaJ peptide-binding domain"/>
    <property type="match status" value="2"/>
</dbReference>
<evidence type="ECO:0000256" key="11">
    <source>
        <dbReference type="ARBA" id="ARBA00022771"/>
    </source>
</evidence>
<dbReference type="Proteomes" id="UP000694845">
    <property type="component" value="Unplaced"/>
</dbReference>
<feature type="region of interest" description="Disordered" evidence="23">
    <location>
        <begin position="363"/>
        <end position="399"/>
    </location>
</feature>
<evidence type="ECO:0000256" key="10">
    <source>
        <dbReference type="ARBA" id="ARBA00022737"/>
    </source>
</evidence>
<dbReference type="PROSITE" id="PS00636">
    <property type="entry name" value="DNAJ_1"/>
    <property type="match status" value="1"/>
</dbReference>
<dbReference type="InterPro" id="IPR002939">
    <property type="entry name" value="DnaJ_C"/>
</dbReference>
<dbReference type="CDD" id="cd10719">
    <property type="entry name" value="DnaJ_zf"/>
    <property type="match status" value="1"/>
</dbReference>
<dbReference type="FunFam" id="1.10.287.110:FF:000014">
    <property type="entry name" value="dnaJ homolog subfamily A member 1"/>
    <property type="match status" value="1"/>
</dbReference>
<evidence type="ECO:0000256" key="14">
    <source>
        <dbReference type="ARBA" id="ARBA00022848"/>
    </source>
</evidence>
<accession>A0A8B7ZQP1</accession>
<evidence type="ECO:0000256" key="3">
    <source>
        <dbReference type="ARBA" id="ARBA00004173"/>
    </source>
</evidence>
<evidence type="ECO:0000256" key="1">
    <source>
        <dbReference type="ARBA" id="ARBA00004123"/>
    </source>
</evidence>
<keyword evidence="16" id="KW-0496">Mitochondrion</keyword>
<proteinExistence type="inferred from homology"/>
<dbReference type="SMART" id="SM00271">
    <property type="entry name" value="DnaJ"/>
    <property type="match status" value="1"/>
</dbReference>
<keyword evidence="12" id="KW-0256">Endoplasmic reticulum</keyword>
<dbReference type="Pfam" id="PF01556">
    <property type="entry name" value="DnaJ_C"/>
    <property type="match status" value="1"/>
</dbReference>
<dbReference type="OMA" id="NALCTKC"/>
<dbReference type="FunFam" id="2.60.260.20:FF:000068">
    <property type="entry name" value="Chaperone protein dnaJ 3"/>
    <property type="match status" value="1"/>
</dbReference>
<comment type="subunit">
    <text evidence="21">Identified in a complex with HSPA1B and BAX. Interacts with RNF207.</text>
</comment>
<keyword evidence="7" id="KW-0963">Cytoplasm</keyword>
<dbReference type="GO" id="GO:0005739">
    <property type="term" value="C:mitochondrion"/>
    <property type="evidence" value="ECO:0007669"/>
    <property type="project" value="UniProtKB-SubCell"/>
</dbReference>
<protein>
    <recommendedName>
        <fullName evidence="20">DnaJ homolog subfamily A member 1</fullName>
    </recommendedName>
</protein>
<reference evidence="27 28" key="1">
    <citation type="submission" date="2025-04" db="UniProtKB">
        <authorList>
            <consortium name="RefSeq"/>
        </authorList>
    </citation>
    <scope>IDENTIFICATION</scope>
</reference>
<keyword evidence="6" id="KW-0488">Methylation</keyword>
<dbReference type="PANTHER" id="PTHR43888">
    <property type="entry name" value="DNAJ-LIKE-2, ISOFORM A-RELATED"/>
    <property type="match status" value="1"/>
</dbReference>
<dbReference type="FunFam" id="2.60.260.20:FF:000003">
    <property type="entry name" value="DnaJ subfamily A member 2"/>
    <property type="match status" value="1"/>
</dbReference>
<evidence type="ECO:0000256" key="15">
    <source>
        <dbReference type="ARBA" id="ARBA00022990"/>
    </source>
</evidence>
<dbReference type="KEGG" id="aplc:110988552"/>
<comment type="subcellular location">
    <subcellularLocation>
        <location evidence="4">Cytoplasm</location>
        <location evidence="4">Perinuclear region</location>
    </subcellularLocation>
    <subcellularLocation>
        <location evidence="5">Membrane</location>
        <topology evidence="5">Lipid-anchor</topology>
    </subcellularLocation>
    <subcellularLocation>
        <location evidence="2">Microsome</location>
    </subcellularLocation>
    <subcellularLocation>
        <location evidence="3">Mitochondrion</location>
    </subcellularLocation>
    <subcellularLocation>
        <location evidence="1">Nucleus</location>
    </subcellularLocation>
</comment>
<keyword evidence="17" id="KW-0472">Membrane</keyword>
<dbReference type="InterPro" id="IPR012724">
    <property type="entry name" value="DnaJ"/>
</dbReference>
<dbReference type="AlphaFoldDB" id="A0A8B7ZQP1"/>
<dbReference type="Gene3D" id="1.10.287.110">
    <property type="entry name" value="DnaJ domain"/>
    <property type="match status" value="1"/>
</dbReference>
<dbReference type="CDD" id="cd06257">
    <property type="entry name" value="DnaJ"/>
    <property type="match status" value="1"/>
</dbReference>
<evidence type="ECO:0000256" key="17">
    <source>
        <dbReference type="ARBA" id="ARBA00023136"/>
    </source>
</evidence>
<dbReference type="InterPro" id="IPR044713">
    <property type="entry name" value="DNJA1/2-like"/>
</dbReference>
<dbReference type="GO" id="GO:0005524">
    <property type="term" value="F:ATP binding"/>
    <property type="evidence" value="ECO:0007669"/>
    <property type="project" value="InterPro"/>
</dbReference>
<dbReference type="OrthoDB" id="550424at2759"/>
<keyword evidence="19" id="KW-0449">Lipoprotein</keyword>
<evidence type="ECO:0000256" key="12">
    <source>
        <dbReference type="ARBA" id="ARBA00022824"/>
    </source>
</evidence>
<keyword evidence="9 22" id="KW-0479">Metal-binding</keyword>
<evidence type="ECO:0000313" key="26">
    <source>
        <dbReference type="Proteomes" id="UP000694845"/>
    </source>
</evidence>
<dbReference type="SUPFAM" id="SSF46565">
    <property type="entry name" value="Chaperone J-domain"/>
    <property type="match status" value="1"/>
</dbReference>
<keyword evidence="18" id="KW-0539">Nucleus</keyword>